<dbReference type="EMBL" id="AHAT01009554">
    <property type="status" value="NOT_ANNOTATED_CDS"/>
    <property type="molecule type" value="Genomic_DNA"/>
</dbReference>
<reference evidence="5" key="2">
    <citation type="submission" date="2025-08" db="UniProtKB">
        <authorList>
            <consortium name="Ensembl"/>
        </authorList>
    </citation>
    <scope>IDENTIFICATION</scope>
</reference>
<evidence type="ECO:0000313" key="5">
    <source>
        <dbReference type="Ensembl" id="ENSLOCP00000004755.1"/>
    </source>
</evidence>
<feature type="region of interest" description="Disordered" evidence="2">
    <location>
        <begin position="520"/>
        <end position="559"/>
    </location>
</feature>
<feature type="compositionally biased region" description="Polar residues" evidence="2">
    <location>
        <begin position="133"/>
        <end position="143"/>
    </location>
</feature>
<dbReference type="Bgee" id="ENSLOCG00000003980">
    <property type="expression patterns" value="Expressed in muscle tissue and 13 other cell types or tissues"/>
</dbReference>
<feature type="coiled-coil region" evidence="1">
    <location>
        <begin position="656"/>
        <end position="746"/>
    </location>
</feature>
<dbReference type="eggNOG" id="ENOG502QR5U">
    <property type="taxonomic scope" value="Eukaryota"/>
</dbReference>
<evidence type="ECO:0000313" key="6">
    <source>
        <dbReference type="Proteomes" id="UP000018468"/>
    </source>
</evidence>
<feature type="region of interest" description="Disordered" evidence="2">
    <location>
        <begin position="179"/>
        <end position="216"/>
    </location>
</feature>
<reference evidence="6" key="1">
    <citation type="submission" date="2011-12" db="EMBL/GenBank/DDBJ databases">
        <title>The Draft Genome of Lepisosteus oculatus.</title>
        <authorList>
            <consortium name="The Broad Institute Genome Assembly &amp; Analysis Group"/>
            <consortium name="Computational R&amp;D Group"/>
            <consortium name="and Sequencing Platform"/>
            <person name="Di Palma F."/>
            <person name="Alfoldi J."/>
            <person name="Johnson J."/>
            <person name="Berlin A."/>
            <person name="Gnerre S."/>
            <person name="Jaffe D."/>
            <person name="MacCallum I."/>
            <person name="Young S."/>
            <person name="Walker B.J."/>
            <person name="Lander E.S."/>
            <person name="Lindblad-Toh K."/>
        </authorList>
    </citation>
    <scope>NUCLEOTIDE SEQUENCE [LARGE SCALE GENOMIC DNA]</scope>
</reference>
<dbReference type="Pfam" id="PF24555">
    <property type="entry name" value="CC4_CEP85"/>
    <property type="match status" value="1"/>
</dbReference>
<dbReference type="EMBL" id="AHAT01009552">
    <property type="status" value="NOT_ANNOTATED_CDS"/>
    <property type="molecule type" value="Genomic_DNA"/>
</dbReference>
<evidence type="ECO:0000256" key="1">
    <source>
        <dbReference type="SAM" id="Coils"/>
    </source>
</evidence>
<dbReference type="EMBL" id="AHAT01009551">
    <property type="status" value="NOT_ANNOTATED_CDS"/>
    <property type="molecule type" value="Genomic_DNA"/>
</dbReference>
<feature type="compositionally biased region" description="Basic and acidic residues" evidence="2">
    <location>
        <begin position="549"/>
        <end position="559"/>
    </location>
</feature>
<organism evidence="5 6">
    <name type="scientific">Lepisosteus oculatus</name>
    <name type="common">Spotted gar</name>
    <dbReference type="NCBI Taxonomy" id="7918"/>
    <lineage>
        <taxon>Eukaryota</taxon>
        <taxon>Metazoa</taxon>
        <taxon>Chordata</taxon>
        <taxon>Craniata</taxon>
        <taxon>Vertebrata</taxon>
        <taxon>Euteleostomi</taxon>
        <taxon>Actinopterygii</taxon>
        <taxon>Neopterygii</taxon>
        <taxon>Holostei</taxon>
        <taxon>Semionotiformes</taxon>
        <taxon>Lepisosteidae</taxon>
        <taxon>Lepisosteus</taxon>
    </lineage>
</organism>
<dbReference type="GeneTree" id="ENSGT00620000087993"/>
<feature type="domain" description="Centrosomal protein of 85 kDa-like CC4 coiled-coil" evidence="4">
    <location>
        <begin position="660"/>
        <end position="744"/>
    </location>
</feature>
<feature type="transmembrane region" description="Helical" evidence="3">
    <location>
        <begin position="12"/>
        <end position="33"/>
    </location>
</feature>
<dbReference type="InterPro" id="IPR040210">
    <property type="entry name" value="Cep85/Cep85L"/>
</dbReference>
<keyword evidence="3" id="KW-1133">Transmembrane helix</keyword>
<evidence type="ECO:0000256" key="3">
    <source>
        <dbReference type="SAM" id="Phobius"/>
    </source>
</evidence>
<reference evidence="5" key="3">
    <citation type="submission" date="2025-09" db="UniProtKB">
        <authorList>
            <consortium name="Ensembl"/>
        </authorList>
    </citation>
    <scope>IDENTIFICATION</scope>
</reference>
<dbReference type="AlphaFoldDB" id="W5M8P7"/>
<dbReference type="PANTHER" id="PTHR31075:SF3">
    <property type="entry name" value="CENTROSOMAL PROTEIN OF 85 KDA"/>
    <property type="match status" value="1"/>
</dbReference>
<dbReference type="GO" id="GO:0005813">
    <property type="term" value="C:centrosome"/>
    <property type="evidence" value="ECO:0000318"/>
    <property type="project" value="GO_Central"/>
</dbReference>
<feature type="compositionally biased region" description="Basic and acidic residues" evidence="2">
    <location>
        <begin position="522"/>
        <end position="541"/>
    </location>
</feature>
<keyword evidence="6" id="KW-1185">Reference proteome</keyword>
<dbReference type="EMBL" id="AHAT01009553">
    <property type="status" value="NOT_ANNOTATED_CDS"/>
    <property type="molecule type" value="Genomic_DNA"/>
</dbReference>
<keyword evidence="3" id="KW-0472">Membrane</keyword>
<dbReference type="InParanoid" id="W5M8P7"/>
<dbReference type="Proteomes" id="UP000018468">
    <property type="component" value="Linkage group LG6"/>
</dbReference>
<proteinExistence type="predicted"/>
<dbReference type="PANTHER" id="PTHR31075">
    <property type="entry name" value="CENTROSOMAL PROTEIN OF 85 KDA"/>
    <property type="match status" value="1"/>
</dbReference>
<evidence type="ECO:0000259" key="4">
    <source>
        <dbReference type="Pfam" id="PF24555"/>
    </source>
</evidence>
<feature type="region of interest" description="Disordered" evidence="2">
    <location>
        <begin position="38"/>
        <end position="143"/>
    </location>
</feature>
<dbReference type="InterPro" id="IPR058190">
    <property type="entry name" value="CC4_CEP85"/>
</dbReference>
<feature type="coiled-coil region" evidence="1">
    <location>
        <begin position="416"/>
        <end position="450"/>
    </location>
</feature>
<sequence>MAQETLFLTSSLPWSAGVLGVSCVFLVLLLLLCSHCGKRKPKSPTDSRTSGVADLSSVPPGTAEQQESAQTASEPQRQDAGESQKAGCPDMEWQTPAVSEKFQSRFGRRPSTADSADTGLGTTPSDSTEDFHSSSGSPSFQPIRSQVTIPTAHVMPSTVGMSPSKLHTVGKHQACTQMNGADQDASSKSSPVSKQESPSPEMRTLVNGDSNAKSAPGDCLSHYRTVVNGLDHSLFPNSEHSRLDEYRKFDMPAIEPTLNQSALLSTFYADPRYRLQLSSQPDGTEARKEGHCSVDTAYKALPESKAAGSASDLCGPRNGFLPSYSSAAPVGPHSATAPQAFPSQLWMREQVNAKGYDSRLLDRSCDLAAWQQQKQQLESVRLQMEQMQLLSSGSGQYSSLYPSVLHQEGNKWDAVIKANESLIKEKELVIERQKQQMSQLEQRLRESELQVHSALLGRTAPYSDVYLLRLQEAQRENTFLRAQFAERTDSLSRERAESERKLAAVEAELRKLNDTFHQMTQKHAEEMKKQEERVRSRDKHINSLKKKCQKESEQNREKQQRIETLERYLADLPTLEDYQRQSQQLKEVEERSSQLQDTVSDLEAKLAEARATGRDRESQLEKQRQRELELLSTVHSLQEKVKESLEDGARLPSVDMEKLKSENSALKDELQRVKKVMEIQQKKMEQLGSQIRGLQEQVLQEEGTSQALREELAGKDKGLQQLRSAVKELSAQNQELMERNLTLQEKLGQPDRSAPAAPQSAQLAQRLHSEMAACLCDLQSLCNILTHRAQGRDPNLSLLLGITSTQMAADDQDDWQNPDVLSKKLSEVKQLRQDVEGLRTTILDRYAQDMGDNCITQ</sequence>
<protein>
    <submittedName>
        <fullName evidence="5">Centrosomal protein 85</fullName>
    </submittedName>
</protein>
<dbReference type="STRING" id="7918.ENSLOCP00000004755"/>
<feature type="compositionally biased region" description="Low complexity" evidence="2">
    <location>
        <begin position="186"/>
        <end position="201"/>
    </location>
</feature>
<keyword evidence="1" id="KW-0175">Coiled coil</keyword>
<dbReference type="Ensembl" id="ENSLOCT00000004763.1">
    <property type="protein sequence ID" value="ENSLOCP00000004755.1"/>
    <property type="gene ID" value="ENSLOCG00000003980.1"/>
</dbReference>
<feature type="compositionally biased region" description="Polar residues" evidence="2">
    <location>
        <begin position="112"/>
        <end position="126"/>
    </location>
</feature>
<accession>W5M8P7</accession>
<keyword evidence="3" id="KW-0812">Transmembrane</keyword>
<evidence type="ECO:0000256" key="2">
    <source>
        <dbReference type="SAM" id="MobiDB-lite"/>
    </source>
</evidence>
<dbReference type="FunCoup" id="W5M8P7">
    <property type="interactions" value="982"/>
</dbReference>
<name>W5M8P7_LEPOC</name>
<feature type="compositionally biased region" description="Polar residues" evidence="2">
    <location>
        <begin position="63"/>
        <end position="75"/>
    </location>
</feature>